<dbReference type="PANTHER" id="PTHR11712">
    <property type="entry name" value="POLYKETIDE SYNTHASE-RELATED"/>
    <property type="match status" value="1"/>
</dbReference>
<dbReference type="Pfam" id="PF02801">
    <property type="entry name" value="Ketoacyl-synt_C"/>
    <property type="match status" value="1"/>
</dbReference>
<sequence>MNQALEEAKIPKEQVAYVNAHGTSTPYNDRSETVALKNVYGDYAKNGLCVSSTKSMTGHLLGAAGAIEAAAVCKAIEDNVVPPTINLDTPDPDCDLDYVPNQARDLEVNVAMSNNSGSGAQRLHSF</sequence>
<dbReference type="InterPro" id="IPR020841">
    <property type="entry name" value="PKS_Beta-ketoAc_synthase_dom"/>
</dbReference>
<feature type="domain" description="Ketosynthase family 3 (KS3)" evidence="2">
    <location>
        <begin position="1"/>
        <end position="126"/>
    </location>
</feature>
<reference evidence="3" key="1">
    <citation type="journal article" date="2010" name="ISME J.">
        <title>Metagenome of the Mediterranean deep chlorophyll maximum studied by direct and fosmid library 454 pyrosequencing.</title>
        <authorList>
            <person name="Ghai R."/>
            <person name="Martin-Cuadrado A.B."/>
            <person name="Molto A.G."/>
            <person name="Heredia I.G."/>
            <person name="Cabrera R."/>
            <person name="Martin J."/>
            <person name="Verdu M."/>
            <person name="Deschamps P."/>
            <person name="Moreira D."/>
            <person name="Lopez-Garcia P."/>
            <person name="Mira A."/>
            <person name="Rodriguez-Valera F."/>
        </authorList>
    </citation>
    <scope>NUCLEOTIDE SEQUENCE</scope>
</reference>
<proteinExistence type="predicted"/>
<dbReference type="GO" id="GO:0006633">
    <property type="term" value="P:fatty acid biosynthetic process"/>
    <property type="evidence" value="ECO:0007669"/>
    <property type="project" value="TreeGrafter"/>
</dbReference>
<evidence type="ECO:0000313" key="3">
    <source>
        <dbReference type="EMBL" id="ADD96290.1"/>
    </source>
</evidence>
<dbReference type="InterPro" id="IPR016039">
    <property type="entry name" value="Thiolase-like"/>
</dbReference>
<evidence type="ECO:0000259" key="2">
    <source>
        <dbReference type="PROSITE" id="PS52004"/>
    </source>
</evidence>
<dbReference type="SUPFAM" id="SSF53901">
    <property type="entry name" value="Thiolase-like"/>
    <property type="match status" value="1"/>
</dbReference>
<dbReference type="InterPro" id="IPR000794">
    <property type="entry name" value="Beta-ketoacyl_synthase"/>
</dbReference>
<dbReference type="Gene3D" id="3.40.47.10">
    <property type="match status" value="1"/>
</dbReference>
<dbReference type="PROSITE" id="PS52004">
    <property type="entry name" value="KS3_2"/>
    <property type="match status" value="1"/>
</dbReference>
<organism evidence="3">
    <name type="scientific">uncultured organism MedDCM-OCT-S08-C1656</name>
    <dbReference type="NCBI Taxonomy" id="743631"/>
    <lineage>
        <taxon>unclassified sequences</taxon>
        <taxon>environmental samples</taxon>
    </lineage>
</organism>
<dbReference type="EMBL" id="GU943130">
    <property type="protein sequence ID" value="ADD96290.1"/>
    <property type="molecule type" value="Genomic_DNA"/>
</dbReference>
<protein>
    <recommendedName>
        <fullName evidence="2">Ketosynthase family 3 (KS3) domain-containing protein</fullName>
    </recommendedName>
</protein>
<accession>D6PKN9</accession>
<dbReference type="InterPro" id="IPR014031">
    <property type="entry name" value="Ketoacyl_synth_C"/>
</dbReference>
<dbReference type="GO" id="GO:0004315">
    <property type="term" value="F:3-oxoacyl-[acyl-carrier-protein] synthase activity"/>
    <property type="evidence" value="ECO:0007669"/>
    <property type="project" value="TreeGrafter"/>
</dbReference>
<dbReference type="PANTHER" id="PTHR11712:SF336">
    <property type="entry name" value="3-OXOACYL-[ACYL-CARRIER-PROTEIN] SYNTHASE, MITOCHONDRIAL"/>
    <property type="match status" value="1"/>
</dbReference>
<name>D6PKN9_9ZZZZ</name>
<dbReference type="AlphaFoldDB" id="D6PKN9"/>
<evidence type="ECO:0000256" key="1">
    <source>
        <dbReference type="ARBA" id="ARBA00022679"/>
    </source>
</evidence>
<keyword evidence="1" id="KW-0808">Transferase</keyword>